<keyword evidence="4 5" id="KW-0143">Chaperone</keyword>
<sequence>MELTVARIGRAHGLKGDVALDLRTDDPGERLGVGQVLRTVPADAGPLTVTRARVQQDRWVVAFAEVADRTAAERLRGVELVVEADNSEEEDAWYPHELRGLRAELANGTVVGEVIGLDHLPAHDVLVVSEPLQAGKVRTLVPFVKAIVPVVDIDAGRVVLDPPGGLLARDAVDAEVDVEVDAEVDEPGAGRDGADGKA</sequence>
<evidence type="ECO:0000256" key="1">
    <source>
        <dbReference type="ARBA" id="ARBA00022490"/>
    </source>
</evidence>
<proteinExistence type="inferred from homology"/>
<dbReference type="InterPro" id="IPR011961">
    <property type="entry name" value="RimM"/>
</dbReference>
<keyword evidence="1 5" id="KW-0963">Cytoplasm</keyword>
<evidence type="ECO:0000256" key="2">
    <source>
        <dbReference type="ARBA" id="ARBA00022517"/>
    </source>
</evidence>
<evidence type="ECO:0000313" key="9">
    <source>
        <dbReference type="Proteomes" id="UP000675409"/>
    </source>
</evidence>
<reference evidence="8 9" key="1">
    <citation type="journal article" date="2021" name="Arch. Microbiol.">
        <title>Myceligenerans indicum sp. nov., an actinobacterium isolated from mangrove sediment of Sundarbans, India.</title>
        <authorList>
            <person name="Asha K."/>
            <person name="Bhadury P."/>
        </authorList>
    </citation>
    <scope>NUCLEOTIDE SEQUENCE [LARGE SCALE GENOMIC DNA]</scope>
    <source>
        <strain evidence="8 9">I2</strain>
    </source>
</reference>
<comment type="function">
    <text evidence="5">An accessory protein needed during the final step in the assembly of 30S ribosomal subunit, possibly for assembly of the head region. Essential for efficient processing of 16S rRNA. May be needed both before and after RbfA during the maturation of 16S rRNA. It has affinity for free ribosomal 30S subunits but not for 70S ribosomes.</text>
</comment>
<comment type="similarity">
    <text evidence="5">Belongs to the RimM family.</text>
</comment>
<dbReference type="InterPro" id="IPR036976">
    <property type="entry name" value="RimM_N_sf"/>
</dbReference>
<evidence type="ECO:0000256" key="5">
    <source>
        <dbReference type="HAMAP-Rule" id="MF_00014"/>
    </source>
</evidence>
<evidence type="ECO:0000256" key="4">
    <source>
        <dbReference type="ARBA" id="ARBA00023186"/>
    </source>
</evidence>
<dbReference type="InterPro" id="IPR009000">
    <property type="entry name" value="Transl_B-barrel_sf"/>
</dbReference>
<comment type="subunit">
    <text evidence="5">Binds ribosomal protein uS19.</text>
</comment>
<comment type="caution">
    <text evidence="8">The sequence shown here is derived from an EMBL/GenBank/DDBJ whole genome shotgun (WGS) entry which is preliminary data.</text>
</comment>
<dbReference type="InterPro" id="IPR002676">
    <property type="entry name" value="RimM_N"/>
</dbReference>
<dbReference type="InterPro" id="IPR011033">
    <property type="entry name" value="PRC_barrel-like_sf"/>
</dbReference>
<evidence type="ECO:0000259" key="7">
    <source>
        <dbReference type="Pfam" id="PF24986"/>
    </source>
</evidence>
<evidence type="ECO:0000259" key="6">
    <source>
        <dbReference type="Pfam" id="PF01782"/>
    </source>
</evidence>
<protein>
    <recommendedName>
        <fullName evidence="5">Ribosome maturation factor RimM</fullName>
    </recommendedName>
</protein>
<dbReference type="RefSeq" id="WP_201846438.1">
    <property type="nucleotide sequence ID" value="NZ_JABBYC010000012.1"/>
</dbReference>
<gene>
    <name evidence="5 8" type="primary">rimM</name>
    <name evidence="8" type="ORF">HGK34_09270</name>
</gene>
<organism evidence="8 9">
    <name type="scientific">Myceligenerans indicum</name>
    <dbReference type="NCBI Taxonomy" id="2593663"/>
    <lineage>
        <taxon>Bacteria</taxon>
        <taxon>Bacillati</taxon>
        <taxon>Actinomycetota</taxon>
        <taxon>Actinomycetes</taxon>
        <taxon>Micrococcales</taxon>
        <taxon>Promicromonosporaceae</taxon>
        <taxon>Myceligenerans</taxon>
    </lineage>
</organism>
<evidence type="ECO:0000313" key="8">
    <source>
        <dbReference type="EMBL" id="MBL0886458.1"/>
    </source>
</evidence>
<accession>A0ABS1LKV3</accession>
<evidence type="ECO:0000256" key="3">
    <source>
        <dbReference type="ARBA" id="ARBA00022552"/>
    </source>
</evidence>
<dbReference type="Pfam" id="PF01782">
    <property type="entry name" value="RimM"/>
    <property type="match status" value="1"/>
</dbReference>
<dbReference type="EMBL" id="JABBYC010000012">
    <property type="protein sequence ID" value="MBL0886458.1"/>
    <property type="molecule type" value="Genomic_DNA"/>
</dbReference>
<keyword evidence="3 5" id="KW-0698">rRNA processing</keyword>
<feature type="domain" description="RimM N-terminal" evidence="6">
    <location>
        <begin position="5"/>
        <end position="85"/>
    </location>
</feature>
<dbReference type="Gene3D" id="2.40.30.60">
    <property type="entry name" value="RimM"/>
    <property type="match status" value="1"/>
</dbReference>
<dbReference type="SUPFAM" id="SSF50346">
    <property type="entry name" value="PRC-barrel domain"/>
    <property type="match status" value="1"/>
</dbReference>
<dbReference type="SUPFAM" id="SSF50447">
    <property type="entry name" value="Translation proteins"/>
    <property type="match status" value="1"/>
</dbReference>
<keyword evidence="9" id="KW-1185">Reference proteome</keyword>
<feature type="domain" description="Ribosome maturation factor RimM PRC barrel" evidence="7">
    <location>
        <begin position="96"/>
        <end position="166"/>
    </location>
</feature>
<dbReference type="InterPro" id="IPR056792">
    <property type="entry name" value="PRC_RimM"/>
</dbReference>
<dbReference type="HAMAP" id="MF_00014">
    <property type="entry name" value="Ribosome_mat_RimM"/>
    <property type="match status" value="1"/>
</dbReference>
<dbReference type="NCBIfam" id="TIGR02273">
    <property type="entry name" value="16S_RimM"/>
    <property type="match status" value="1"/>
</dbReference>
<dbReference type="Proteomes" id="UP000675409">
    <property type="component" value="Unassembled WGS sequence"/>
</dbReference>
<dbReference type="Pfam" id="PF24986">
    <property type="entry name" value="PRC_RimM"/>
    <property type="match status" value="1"/>
</dbReference>
<comment type="domain">
    <text evidence="5">The PRC barrel domain binds ribosomal protein uS19.</text>
</comment>
<dbReference type="PANTHER" id="PTHR33692:SF1">
    <property type="entry name" value="RIBOSOME MATURATION FACTOR RIMM"/>
    <property type="match status" value="1"/>
</dbReference>
<dbReference type="PANTHER" id="PTHR33692">
    <property type="entry name" value="RIBOSOME MATURATION FACTOR RIMM"/>
    <property type="match status" value="1"/>
</dbReference>
<dbReference type="Gene3D" id="2.30.30.240">
    <property type="entry name" value="PRC-barrel domain"/>
    <property type="match status" value="1"/>
</dbReference>
<name>A0ABS1LKV3_9MICO</name>
<comment type="subcellular location">
    <subcellularLocation>
        <location evidence="5">Cytoplasm</location>
    </subcellularLocation>
</comment>
<keyword evidence="2 5" id="KW-0690">Ribosome biogenesis</keyword>